<dbReference type="RefSeq" id="XP_014676961.1">
    <property type="nucleotide sequence ID" value="XM_014821475.1"/>
</dbReference>
<sequence length="90" mass="10156">MALTYICSVVGVLFAIVLLVALVVFMVKKNRIDKLRHHLMPLYNFDPADECEDWESELLEEGRHHGEGIYRAQGMTAKLAFTPDVATGHL</sequence>
<evidence type="ECO:0000313" key="2">
    <source>
        <dbReference type="Proteomes" id="UP000695022"/>
    </source>
</evidence>
<dbReference type="InterPro" id="IPR042351">
    <property type="entry name" value="C3orf18-like"/>
</dbReference>
<organism evidence="2 3">
    <name type="scientific">Priapulus caudatus</name>
    <name type="common">Priapulid worm</name>
    <dbReference type="NCBI Taxonomy" id="37621"/>
    <lineage>
        <taxon>Eukaryota</taxon>
        <taxon>Metazoa</taxon>
        <taxon>Ecdysozoa</taxon>
        <taxon>Scalidophora</taxon>
        <taxon>Priapulida</taxon>
        <taxon>Priapulimorpha</taxon>
        <taxon>Priapulimorphida</taxon>
        <taxon>Priapulidae</taxon>
        <taxon>Priapulus</taxon>
    </lineage>
</organism>
<evidence type="ECO:0000313" key="3">
    <source>
        <dbReference type="RefSeq" id="XP_014676961.1"/>
    </source>
</evidence>
<proteinExistence type="predicted"/>
<keyword evidence="2" id="KW-1185">Reference proteome</keyword>
<evidence type="ECO:0000256" key="1">
    <source>
        <dbReference type="SAM" id="Phobius"/>
    </source>
</evidence>
<keyword evidence="1" id="KW-0812">Transmembrane</keyword>
<feature type="transmembrane region" description="Helical" evidence="1">
    <location>
        <begin position="6"/>
        <end position="27"/>
    </location>
</feature>
<reference evidence="3" key="1">
    <citation type="submission" date="2025-08" db="UniProtKB">
        <authorList>
            <consortium name="RefSeq"/>
        </authorList>
    </citation>
    <scope>IDENTIFICATION</scope>
</reference>
<dbReference type="PANTHER" id="PTHR15868:SF0">
    <property type="entry name" value="SIMILAR TO RIKEN CDNA 6430571L13 GENE_ SIMILAR TO G20 PROTEIN"/>
    <property type="match status" value="1"/>
</dbReference>
<gene>
    <name evidence="3" type="primary">LOC106816840</name>
</gene>
<name>A0ABM1EXP0_PRICU</name>
<dbReference type="Proteomes" id="UP000695022">
    <property type="component" value="Unplaced"/>
</dbReference>
<keyword evidence="1" id="KW-0472">Membrane</keyword>
<dbReference type="PANTHER" id="PTHR15868">
    <property type="entry name" value="SIMILAR TO RIKEN CDNA 6430571L13 GENE, SIMILAR TO G20 PROTEIN"/>
    <property type="match status" value="1"/>
</dbReference>
<protein>
    <submittedName>
        <fullName evidence="3">Uncharacterized protein C3orf18-like</fullName>
    </submittedName>
</protein>
<accession>A0ABM1EXP0</accession>
<keyword evidence="1" id="KW-1133">Transmembrane helix</keyword>
<dbReference type="GeneID" id="106816840"/>